<keyword evidence="3" id="KW-1185">Reference proteome</keyword>
<name>A0A026VT26_OOCBI</name>
<feature type="non-terminal residue" evidence="2">
    <location>
        <position position="1"/>
    </location>
</feature>
<reference evidence="2 3" key="1">
    <citation type="journal article" date="2014" name="Curr. Biol.">
        <title>The genome of the clonal raider ant Cerapachys biroi.</title>
        <authorList>
            <person name="Oxley P.R."/>
            <person name="Ji L."/>
            <person name="Fetter-Pruneda I."/>
            <person name="McKenzie S.K."/>
            <person name="Li C."/>
            <person name="Hu H."/>
            <person name="Zhang G."/>
            <person name="Kronauer D.J."/>
        </authorList>
    </citation>
    <scope>NUCLEOTIDE SEQUENCE [LARGE SCALE GENOMIC DNA]</scope>
</reference>
<dbReference type="AlphaFoldDB" id="A0A026VT26"/>
<dbReference type="Proteomes" id="UP000053097">
    <property type="component" value="Unassembled WGS sequence"/>
</dbReference>
<dbReference type="STRING" id="2015173.A0A026VT26"/>
<organism evidence="2 3">
    <name type="scientific">Ooceraea biroi</name>
    <name type="common">Clonal raider ant</name>
    <name type="synonym">Cerapachys biroi</name>
    <dbReference type="NCBI Taxonomy" id="2015173"/>
    <lineage>
        <taxon>Eukaryota</taxon>
        <taxon>Metazoa</taxon>
        <taxon>Ecdysozoa</taxon>
        <taxon>Arthropoda</taxon>
        <taxon>Hexapoda</taxon>
        <taxon>Insecta</taxon>
        <taxon>Pterygota</taxon>
        <taxon>Neoptera</taxon>
        <taxon>Endopterygota</taxon>
        <taxon>Hymenoptera</taxon>
        <taxon>Apocrita</taxon>
        <taxon>Aculeata</taxon>
        <taxon>Formicoidea</taxon>
        <taxon>Formicidae</taxon>
        <taxon>Dorylinae</taxon>
        <taxon>Ooceraea</taxon>
    </lineage>
</organism>
<dbReference type="OrthoDB" id="7700858at2759"/>
<dbReference type="InterPro" id="IPR055035">
    <property type="entry name" value="THAP9_C"/>
</dbReference>
<evidence type="ECO:0000313" key="3">
    <source>
        <dbReference type="Proteomes" id="UP000053097"/>
    </source>
</evidence>
<gene>
    <name evidence="2" type="ORF">X777_03178</name>
</gene>
<accession>A0A026VT26</accession>
<dbReference type="Pfam" id="PF22824">
    <property type="entry name" value="THAP9_C"/>
    <property type="match status" value="1"/>
</dbReference>
<evidence type="ECO:0000259" key="1">
    <source>
        <dbReference type="Pfam" id="PF22824"/>
    </source>
</evidence>
<sequence length="281" mass="32770">LSENTPRKQFLRTALKNTRLQLGKKIKVLQQKQRRTMKRVARLKDILTSLKNNNLLHREQLDMLKSLGCNLKTKSLQTYFCYPTTNEKVMVFLDPCHSLKLLQAIINRSTPKSRVLDDSYHEDKDKDEDLFPLPDIVTLSEFATRVIAYIAGFVVRHLEKVLHCETCIDALTGKETHIECSLINMKNRGGLTLPSHDVIVVCKKVEMVLRLALRESGDKYLLRKFTETYLVNQVLQHFIGNEHIFLNLREHSHDQTALNNHSFHLMRAIAFKYIKIRLYFI</sequence>
<evidence type="ECO:0000313" key="2">
    <source>
        <dbReference type="EMBL" id="EZA46611.1"/>
    </source>
</evidence>
<dbReference type="EMBL" id="KK108837">
    <property type="protein sequence ID" value="EZA46611.1"/>
    <property type="molecule type" value="Genomic_DNA"/>
</dbReference>
<protein>
    <submittedName>
        <fullName evidence="2">THAP domain-containing protein</fullName>
    </submittedName>
</protein>
<feature type="domain" description="DNA transposase THAP9 C-terminal" evidence="1">
    <location>
        <begin position="137"/>
        <end position="277"/>
    </location>
</feature>
<proteinExistence type="predicted"/>
<dbReference type="PANTHER" id="PTHR47577:SF2">
    <property type="entry name" value="THAP DOMAIN CONTAINING 9"/>
    <property type="match status" value="1"/>
</dbReference>
<feature type="non-terminal residue" evidence="2">
    <location>
        <position position="281"/>
    </location>
</feature>
<dbReference type="PANTHER" id="PTHR47577">
    <property type="entry name" value="THAP DOMAIN-CONTAINING PROTEIN 6"/>
    <property type="match status" value="1"/>
</dbReference>